<organism evidence="3 4">
    <name type="scientific">Galerina marginata (strain CBS 339.88)</name>
    <dbReference type="NCBI Taxonomy" id="685588"/>
    <lineage>
        <taxon>Eukaryota</taxon>
        <taxon>Fungi</taxon>
        <taxon>Dikarya</taxon>
        <taxon>Basidiomycota</taxon>
        <taxon>Agaricomycotina</taxon>
        <taxon>Agaricomycetes</taxon>
        <taxon>Agaricomycetidae</taxon>
        <taxon>Agaricales</taxon>
        <taxon>Agaricineae</taxon>
        <taxon>Strophariaceae</taxon>
        <taxon>Galerina</taxon>
    </lineage>
</organism>
<sequence>MDFISPTNYEPQRRLDSHSPPSSQWILCTVHGSSICCRVFTRPPSCPLASLLTSDFALCALSSLYIPMYLGMSSDVELQLLAVALLQLQVFHALVIGQTIVVEKALGFSFRWASPGIPMLLVGSPLPIDESIFFSALLRQMRGLA</sequence>
<protein>
    <submittedName>
        <fullName evidence="3">Uncharacterized protein</fullName>
    </submittedName>
</protein>
<dbReference type="Proteomes" id="UP000027222">
    <property type="component" value="Unassembled WGS sequence"/>
</dbReference>
<proteinExistence type="predicted"/>
<keyword evidence="2" id="KW-0812">Transmembrane</keyword>
<keyword evidence="2" id="KW-0472">Membrane</keyword>
<name>A0A067T3T8_GALM3</name>
<evidence type="ECO:0000256" key="2">
    <source>
        <dbReference type="SAM" id="Phobius"/>
    </source>
</evidence>
<dbReference type="EMBL" id="KL142383">
    <property type="protein sequence ID" value="KDR74594.1"/>
    <property type="molecule type" value="Genomic_DNA"/>
</dbReference>
<feature type="transmembrane region" description="Helical" evidence="2">
    <location>
        <begin position="78"/>
        <end position="97"/>
    </location>
</feature>
<keyword evidence="4" id="KW-1185">Reference proteome</keyword>
<accession>A0A067T3T8</accession>
<feature type="compositionally biased region" description="Polar residues" evidence="1">
    <location>
        <begin position="1"/>
        <end position="10"/>
    </location>
</feature>
<gene>
    <name evidence="3" type="ORF">GALMADRAFT_141605</name>
</gene>
<dbReference type="HOGENOM" id="CLU_1786990_0_0_1"/>
<dbReference type="AlphaFoldDB" id="A0A067T3T8"/>
<evidence type="ECO:0000313" key="4">
    <source>
        <dbReference type="Proteomes" id="UP000027222"/>
    </source>
</evidence>
<evidence type="ECO:0000256" key="1">
    <source>
        <dbReference type="SAM" id="MobiDB-lite"/>
    </source>
</evidence>
<feature type="region of interest" description="Disordered" evidence="1">
    <location>
        <begin position="1"/>
        <end position="20"/>
    </location>
</feature>
<feature type="transmembrane region" description="Helical" evidence="2">
    <location>
        <begin position="48"/>
        <end position="66"/>
    </location>
</feature>
<evidence type="ECO:0000313" key="3">
    <source>
        <dbReference type="EMBL" id="KDR74594.1"/>
    </source>
</evidence>
<keyword evidence="2" id="KW-1133">Transmembrane helix</keyword>
<reference evidence="4" key="1">
    <citation type="journal article" date="2014" name="Proc. Natl. Acad. Sci. U.S.A.">
        <title>Extensive sampling of basidiomycete genomes demonstrates inadequacy of the white-rot/brown-rot paradigm for wood decay fungi.</title>
        <authorList>
            <person name="Riley R."/>
            <person name="Salamov A.A."/>
            <person name="Brown D.W."/>
            <person name="Nagy L.G."/>
            <person name="Floudas D."/>
            <person name="Held B.W."/>
            <person name="Levasseur A."/>
            <person name="Lombard V."/>
            <person name="Morin E."/>
            <person name="Otillar R."/>
            <person name="Lindquist E.A."/>
            <person name="Sun H."/>
            <person name="LaButti K.M."/>
            <person name="Schmutz J."/>
            <person name="Jabbour D."/>
            <person name="Luo H."/>
            <person name="Baker S.E."/>
            <person name="Pisabarro A.G."/>
            <person name="Walton J.D."/>
            <person name="Blanchette R.A."/>
            <person name="Henrissat B."/>
            <person name="Martin F."/>
            <person name="Cullen D."/>
            <person name="Hibbett D.S."/>
            <person name="Grigoriev I.V."/>
        </authorList>
    </citation>
    <scope>NUCLEOTIDE SEQUENCE [LARGE SCALE GENOMIC DNA]</scope>
    <source>
        <strain evidence="4">CBS 339.88</strain>
    </source>
</reference>